<evidence type="ECO:0000256" key="8">
    <source>
        <dbReference type="ARBA" id="ARBA00022781"/>
    </source>
</evidence>
<dbReference type="InterPro" id="IPR035973">
    <property type="entry name" value="Cyt_c_oxidase_su3-like_sf"/>
</dbReference>
<comment type="function">
    <text evidence="17">Component of the cytochrome c oxidase, the last enzyme in the mitochondrial electron transport chain which drives oxidative phosphorylation. The respiratory chain contains 3 multisubunit complexes succinate dehydrogenase (complex II, CII), ubiquinol-cytochrome c oxidoreductase (cytochrome b-c1 complex, complex III, CIII) and cytochrome c oxidase (complex IV, CIV), that cooperate to transfer electrons derived from NADH and succinate to molecular oxygen, creating an electrochemical gradient over the inner membrane that drives transmembrane transport and the ATP synthase. Cytochrome c oxidase is the component of the respiratory chain that catalyzes the reduction of oxygen to water. Electrons originating from reduced cytochrome c in the intermembrane space (IMS) are transferred via the dinuclear copper A center (CU(A)) of subunit 2 and heme A of subunit 1 to the active site in subunit 1, a binuclear center (BNC) formed by heme A3 and copper B (CU(B)). The BNC reduces molecular oxygen to 2 water molecules using 4 electrons from cytochrome c in the IMS and 4 protons from the mitochondrial matrix.</text>
</comment>
<comment type="similarity">
    <text evidence="2">Belongs to the ATPase A chain family.</text>
</comment>
<dbReference type="Proteomes" id="UP000308365">
    <property type="component" value="Unassembled WGS sequence"/>
</dbReference>
<proteinExistence type="inferred from homology"/>
<keyword evidence="12" id="KW-0406">Ion transport</keyword>
<feature type="transmembrane region" description="Helical" evidence="18">
    <location>
        <begin position="94"/>
        <end position="111"/>
    </location>
</feature>
<evidence type="ECO:0000256" key="5">
    <source>
        <dbReference type="ARBA" id="ARBA00022448"/>
    </source>
</evidence>
<name>A0A4U1EUZ8_MONMO</name>
<evidence type="ECO:0000256" key="17">
    <source>
        <dbReference type="RuleBase" id="RU003375"/>
    </source>
</evidence>
<evidence type="ECO:0000256" key="18">
    <source>
        <dbReference type="SAM" id="Phobius"/>
    </source>
</evidence>
<evidence type="ECO:0000256" key="9">
    <source>
        <dbReference type="ARBA" id="ARBA00022792"/>
    </source>
</evidence>
<evidence type="ECO:0000256" key="10">
    <source>
        <dbReference type="ARBA" id="ARBA00022967"/>
    </source>
</evidence>
<evidence type="ECO:0000313" key="21">
    <source>
        <dbReference type="Proteomes" id="UP000308365"/>
    </source>
</evidence>
<evidence type="ECO:0000256" key="13">
    <source>
        <dbReference type="ARBA" id="ARBA00023128"/>
    </source>
</evidence>
<dbReference type="GO" id="GO:0006754">
    <property type="term" value="P:ATP biosynthetic process"/>
    <property type="evidence" value="ECO:0007669"/>
    <property type="project" value="UniProtKB-KW"/>
</dbReference>
<sequence>NTTAGHLLIHLIRGTTLALLNISTTTALITFIILVLLTMLKFAVALTQAYVFTLLYTNDNKILSEKALSKAAIHQSFKNDFTYHSLIEGNCKHMLQALFITITLGVYFTLLQASEYYKTLFTISDRVYGSIFFIATGLHGLPIIIGSTFLVVCFLGQLKFHFTYNHHFSFEDTA</sequence>
<dbReference type="AlphaFoldDB" id="A0A4U1EUZ8"/>
<comment type="caution">
    <text evidence="20">The sequence shown here is derived from an EMBL/GenBank/DDBJ whole genome shotgun (WGS) entry which is preliminary data.</text>
</comment>
<dbReference type="GO" id="GO:0006123">
    <property type="term" value="P:mitochondrial electron transport, cytochrome c to oxygen"/>
    <property type="evidence" value="ECO:0007669"/>
    <property type="project" value="TreeGrafter"/>
</dbReference>
<evidence type="ECO:0000256" key="3">
    <source>
        <dbReference type="ARBA" id="ARBA00010581"/>
    </source>
</evidence>
<evidence type="ECO:0000256" key="11">
    <source>
        <dbReference type="ARBA" id="ARBA00022989"/>
    </source>
</evidence>
<dbReference type="Pfam" id="PF00510">
    <property type="entry name" value="COX3"/>
    <property type="match status" value="1"/>
</dbReference>
<keyword evidence="5" id="KW-0813">Transport</keyword>
<evidence type="ECO:0000259" key="19">
    <source>
        <dbReference type="PROSITE" id="PS50253"/>
    </source>
</evidence>
<evidence type="ECO:0000256" key="16">
    <source>
        <dbReference type="ARBA" id="ARBA00049512"/>
    </source>
</evidence>
<dbReference type="PROSITE" id="PS50253">
    <property type="entry name" value="COX3"/>
    <property type="match status" value="1"/>
</dbReference>
<dbReference type="InterPro" id="IPR000298">
    <property type="entry name" value="Cyt_c_oxidase-like_su3"/>
</dbReference>
<evidence type="ECO:0000256" key="6">
    <source>
        <dbReference type="ARBA" id="ARBA00022547"/>
    </source>
</evidence>
<evidence type="ECO:0000256" key="1">
    <source>
        <dbReference type="ARBA" id="ARBA00004448"/>
    </source>
</evidence>
<comment type="catalytic activity">
    <reaction evidence="16">
        <text>4 Fe(II)-[cytochrome c] + O2 + 8 H(+)(in) = 4 Fe(III)-[cytochrome c] + 2 H2O + 4 H(+)(out)</text>
        <dbReference type="Rhea" id="RHEA:11436"/>
        <dbReference type="Rhea" id="RHEA-COMP:10350"/>
        <dbReference type="Rhea" id="RHEA-COMP:14399"/>
        <dbReference type="ChEBI" id="CHEBI:15377"/>
        <dbReference type="ChEBI" id="CHEBI:15378"/>
        <dbReference type="ChEBI" id="CHEBI:15379"/>
        <dbReference type="ChEBI" id="CHEBI:29033"/>
        <dbReference type="ChEBI" id="CHEBI:29034"/>
        <dbReference type="EC" id="7.1.1.9"/>
    </reaction>
    <physiologicalReaction direction="left-to-right" evidence="16">
        <dbReference type="Rhea" id="RHEA:11437"/>
    </physiologicalReaction>
</comment>
<reference evidence="21" key="1">
    <citation type="journal article" date="2019" name="IScience">
        <title>Narwhal Genome Reveals Long-Term Low Genetic Diversity despite Current Large Abundance Size.</title>
        <authorList>
            <person name="Westbury M.V."/>
            <person name="Petersen B."/>
            <person name="Garde E."/>
            <person name="Heide-Jorgensen M.P."/>
            <person name="Lorenzen E.D."/>
        </authorList>
    </citation>
    <scope>NUCLEOTIDE SEQUENCE [LARGE SCALE GENOMIC DNA]</scope>
</reference>
<dbReference type="GO" id="GO:0005743">
    <property type="term" value="C:mitochondrial inner membrane"/>
    <property type="evidence" value="ECO:0007669"/>
    <property type="project" value="UniProtKB-SubCell"/>
</dbReference>
<feature type="domain" description="Heme-copper oxidase subunit III family profile" evidence="19">
    <location>
        <begin position="1"/>
        <end position="174"/>
    </location>
</feature>
<keyword evidence="14 18" id="KW-0472">Membrane</keyword>
<dbReference type="InterPro" id="IPR035908">
    <property type="entry name" value="F0_ATP_A_sf"/>
</dbReference>
<accession>A0A4U1EUZ8</accession>
<evidence type="ECO:0000256" key="4">
    <source>
        <dbReference type="ARBA" id="ARBA00015944"/>
    </source>
</evidence>
<dbReference type="GO" id="GO:0004129">
    <property type="term" value="F:cytochrome-c oxidase activity"/>
    <property type="evidence" value="ECO:0007669"/>
    <property type="project" value="UniProtKB-EC"/>
</dbReference>
<comment type="similarity">
    <text evidence="3 17">Belongs to the cytochrome c oxidase subunit 3 family.</text>
</comment>
<dbReference type="InterPro" id="IPR013833">
    <property type="entry name" value="Cyt_c_oxidase_su3_a-hlx"/>
</dbReference>
<feature type="non-terminal residue" evidence="20">
    <location>
        <position position="1"/>
    </location>
</feature>
<dbReference type="EMBL" id="RWIC01000747">
    <property type="protein sequence ID" value="TKC40472.1"/>
    <property type="molecule type" value="Genomic_DNA"/>
</dbReference>
<protein>
    <recommendedName>
        <fullName evidence="4 17">Cytochrome c oxidase subunit 3</fullName>
    </recommendedName>
</protein>
<keyword evidence="15" id="KW-0066">ATP synthesis</keyword>
<evidence type="ECO:0000256" key="2">
    <source>
        <dbReference type="ARBA" id="ARBA00006810"/>
    </source>
</evidence>
<dbReference type="InterPro" id="IPR024791">
    <property type="entry name" value="Cyt_c/ubiquinol_Oxase_su3"/>
</dbReference>
<evidence type="ECO:0000256" key="7">
    <source>
        <dbReference type="ARBA" id="ARBA00022692"/>
    </source>
</evidence>
<evidence type="ECO:0000256" key="15">
    <source>
        <dbReference type="ARBA" id="ARBA00023310"/>
    </source>
</evidence>
<feature type="transmembrane region" description="Helical" evidence="18">
    <location>
        <begin position="131"/>
        <end position="155"/>
    </location>
</feature>
<organism evidence="20 21">
    <name type="scientific">Monodon monoceros</name>
    <name type="common">Narwhal</name>
    <name type="synonym">Ceratodon monodon</name>
    <dbReference type="NCBI Taxonomy" id="40151"/>
    <lineage>
        <taxon>Eukaryota</taxon>
        <taxon>Metazoa</taxon>
        <taxon>Chordata</taxon>
        <taxon>Craniata</taxon>
        <taxon>Vertebrata</taxon>
        <taxon>Euteleostomi</taxon>
        <taxon>Mammalia</taxon>
        <taxon>Eutheria</taxon>
        <taxon>Laurasiatheria</taxon>
        <taxon>Artiodactyla</taxon>
        <taxon>Whippomorpha</taxon>
        <taxon>Cetacea</taxon>
        <taxon>Odontoceti</taxon>
        <taxon>Monodontidae</taxon>
        <taxon>Monodon</taxon>
    </lineage>
</organism>
<dbReference type="PANTHER" id="PTHR11403:SF7">
    <property type="entry name" value="CYTOCHROME C OXIDASE SUBUNIT 3"/>
    <property type="match status" value="1"/>
</dbReference>
<dbReference type="GO" id="GO:0045259">
    <property type="term" value="C:proton-transporting ATP synthase complex"/>
    <property type="evidence" value="ECO:0007669"/>
    <property type="project" value="UniProtKB-KW"/>
</dbReference>
<keyword evidence="11 18" id="KW-1133">Transmembrane helix</keyword>
<evidence type="ECO:0000256" key="14">
    <source>
        <dbReference type="ARBA" id="ARBA00023136"/>
    </source>
</evidence>
<keyword evidence="6" id="KW-0138">CF(0)</keyword>
<keyword evidence="9" id="KW-0999">Mitochondrion inner membrane</keyword>
<comment type="subcellular location">
    <subcellularLocation>
        <location evidence="1">Mitochondrion inner membrane</location>
        <topology evidence="1">Multi-pass membrane protein</topology>
    </subcellularLocation>
</comment>
<gene>
    <name evidence="20" type="ORF">EI555_016745</name>
</gene>
<keyword evidence="13 17" id="KW-0496">Mitochondrion</keyword>
<dbReference type="Gene3D" id="1.20.120.80">
    <property type="entry name" value="Cytochrome c oxidase, subunit III, four-helix bundle"/>
    <property type="match status" value="1"/>
</dbReference>
<keyword evidence="10" id="KW-1278">Translocase</keyword>
<evidence type="ECO:0000256" key="12">
    <source>
        <dbReference type="ARBA" id="ARBA00023065"/>
    </source>
</evidence>
<dbReference type="SUPFAM" id="SSF81452">
    <property type="entry name" value="Cytochrome c oxidase subunit III-like"/>
    <property type="match status" value="1"/>
</dbReference>
<keyword evidence="7 17" id="KW-0812">Transmembrane</keyword>
<keyword evidence="8" id="KW-0375">Hydrogen ion transport</keyword>
<evidence type="ECO:0000313" key="20">
    <source>
        <dbReference type="EMBL" id="TKC40472.1"/>
    </source>
</evidence>
<dbReference type="PANTHER" id="PTHR11403">
    <property type="entry name" value="CYTOCHROME C OXIDASE SUBUNIT III"/>
    <property type="match status" value="1"/>
</dbReference>
<dbReference type="SUPFAM" id="SSF81336">
    <property type="entry name" value="F1F0 ATP synthase subunit A"/>
    <property type="match status" value="1"/>
</dbReference>